<comment type="caution">
    <text evidence="4">The sequence shown here is derived from an EMBL/GenBank/DDBJ whole genome shotgun (WGS) entry which is preliminary data.</text>
</comment>
<dbReference type="RefSeq" id="WP_344820451.1">
    <property type="nucleotide sequence ID" value="NZ_BAABCP010000002.1"/>
</dbReference>
<gene>
    <name evidence="4" type="primary">mobF</name>
    <name evidence="4" type="ORF">GCM10022383_29020</name>
</gene>
<dbReference type="SUPFAM" id="SSF52540">
    <property type="entry name" value="P-loop containing nucleoside triphosphate hydrolases"/>
    <property type="match status" value="2"/>
</dbReference>
<reference evidence="5" key="1">
    <citation type="journal article" date="2019" name="Int. J. Syst. Evol. Microbiol.">
        <title>The Global Catalogue of Microorganisms (GCM) 10K type strain sequencing project: providing services to taxonomists for standard genome sequencing and annotation.</title>
        <authorList>
            <consortium name="The Broad Institute Genomics Platform"/>
            <consortium name="The Broad Institute Genome Sequencing Center for Infectious Disease"/>
            <person name="Wu L."/>
            <person name="Ma J."/>
        </authorList>
    </citation>
    <scope>NUCLEOTIDE SEQUENCE [LARGE SCALE GENOMIC DNA]</scope>
    <source>
        <strain evidence="5">JCM 17024</strain>
    </source>
</reference>
<proteinExistence type="predicted"/>
<keyword evidence="1" id="KW-0175">Coiled coil</keyword>
<evidence type="ECO:0000256" key="2">
    <source>
        <dbReference type="SAM" id="MobiDB-lite"/>
    </source>
</evidence>
<dbReference type="Proteomes" id="UP001501591">
    <property type="component" value="Unassembled WGS sequence"/>
</dbReference>
<accession>A0ABP7NL86</accession>
<protein>
    <submittedName>
        <fullName evidence="4">MobF family relaxase</fullName>
    </submittedName>
</protein>
<dbReference type="Gene3D" id="2.30.30.940">
    <property type="match status" value="1"/>
</dbReference>
<evidence type="ECO:0000313" key="5">
    <source>
        <dbReference type="Proteomes" id="UP001501591"/>
    </source>
</evidence>
<dbReference type="SUPFAM" id="SSF55464">
    <property type="entry name" value="Origin of replication-binding domain, RBD-like"/>
    <property type="match status" value="1"/>
</dbReference>
<dbReference type="Gene3D" id="3.40.50.300">
    <property type="entry name" value="P-loop containing nucleotide triphosphate hydrolases"/>
    <property type="match status" value="2"/>
</dbReference>
<dbReference type="Pfam" id="PF13604">
    <property type="entry name" value="AAA_30"/>
    <property type="match status" value="1"/>
</dbReference>
<feature type="coiled-coil region" evidence="1">
    <location>
        <begin position="880"/>
        <end position="914"/>
    </location>
</feature>
<keyword evidence="5" id="KW-1185">Reference proteome</keyword>
<name>A0ABP7NL86_9MICO</name>
<sequence>MQGGVIPFRGTGADALRYVEADCSRADDYYLGAEATVAQFAALDGSGEVTAELALDPVGYARWVDWENPLTGESMGKPRRAGSDRRGSPRFMEMVINTPKSLSIAAALHPEVSEVLDAAQQDALSEIRRWLAQHSVTRVGPLGAQEVVPIESMQVVGITHRTSRAGDPHRHIHMQIGMRVWAAGKWRGLNGAALFKQQGAIRALGTAVIAAHPDLAAVLDRHGLTLDPATGEVAELEPFNALMSKRGEQVRKNLERFESEWDQAHPGEMIGPVVASRLRAEAWAYERPAKKPTTLREEAAWVTELREAGYDPERVERKTAQPPVLLEDLSMQQVASRALDRCAASASAWTPHTVEEHVTRITTEAGVQATPQELREFVSLATDLAVSDCFSILPPGAAAPEYVAHLTSVGVVAAETALRDQLTAATLRREPKPADVTEAAHTAGLDEGQTVAAAAVASNDPLVIVEGAAGAGKTTMLGGAIEVAAEQGRASRVVAPTLRAAQVAHDELGVPATSVAALVYAHGWRWNADGVWTRLTRGDTDPETGRAFTGPPRETVLSRGERVIVDEAGMLDQDTAHALLTITAEANATVALVGDRAQLPAVGRGGVLDIAAQIRGRTYDMSELHRFTDAQYAALTLAMRDRENPGEVFDRLAAMKLVTLHADDEQARDHITVSARARARARDGDGEAITVSTNDEAAALNERIRAGRIERGEVDDTVTETGSDGLSIGAGDLIQTRKNNSDLGVANRQQWIVQHVESDGTVYAREVGSGRKSPRTVALPAEYLGEHAHLSYAATAYGVQGATVDASHTVLSEATSAAGVYVGMTRGRNTNRLHVVAEDLADARAQFIDAMERDPADRGLDHATHAAQEAVRGLVNDGPVRLVTEELARLDHEAERAQRTAARWEQIAARLDAQRSTHRAEDDESAAVLRKAEEVAEQVRAEAARPLTVQAEHDGAAYLAAVENEAATSARLATVGRFGRRKARTEHRAATEHTQELRGQVSSEWGTTPTYADCLPAWASRAAEKRAETDPRVAEAVQTVAAATANREAMRERHEQERLALLVSEYGPQQARRDQLGIRTTSPHRKARDTRNRGAMTRAEADQLRSLPVNEAAERIEAKRAEQEQARQRVAERAQRLPDPFAHDTHRSGTVLFSVFLGRPDREE</sequence>
<organism evidence="4 5">
    <name type="scientific">Microbacterium soli</name>
    <dbReference type="NCBI Taxonomy" id="446075"/>
    <lineage>
        <taxon>Bacteria</taxon>
        <taxon>Bacillati</taxon>
        <taxon>Actinomycetota</taxon>
        <taxon>Actinomycetes</taxon>
        <taxon>Micrococcales</taxon>
        <taxon>Microbacteriaceae</taxon>
        <taxon>Microbacterium</taxon>
    </lineage>
</organism>
<feature type="domain" description="TrwC relaxase" evidence="3">
    <location>
        <begin position="14"/>
        <end position="307"/>
    </location>
</feature>
<feature type="region of interest" description="Disordered" evidence="2">
    <location>
        <begin position="978"/>
        <end position="1003"/>
    </location>
</feature>
<dbReference type="NCBIfam" id="NF041492">
    <property type="entry name" value="MobF"/>
    <property type="match status" value="1"/>
</dbReference>
<dbReference type="InterPro" id="IPR027417">
    <property type="entry name" value="P-loop_NTPase"/>
</dbReference>
<evidence type="ECO:0000313" key="4">
    <source>
        <dbReference type="EMBL" id="GAA3949509.1"/>
    </source>
</evidence>
<dbReference type="Pfam" id="PF08751">
    <property type="entry name" value="TrwC"/>
    <property type="match status" value="1"/>
</dbReference>
<evidence type="ECO:0000256" key="1">
    <source>
        <dbReference type="SAM" id="Coils"/>
    </source>
</evidence>
<dbReference type="InterPro" id="IPR014862">
    <property type="entry name" value="TrwC"/>
</dbReference>
<evidence type="ECO:0000259" key="3">
    <source>
        <dbReference type="Pfam" id="PF08751"/>
    </source>
</evidence>
<feature type="compositionally biased region" description="Basic and acidic residues" evidence="2">
    <location>
        <begin position="986"/>
        <end position="996"/>
    </location>
</feature>
<dbReference type="EMBL" id="BAABCP010000002">
    <property type="protein sequence ID" value="GAA3949509.1"/>
    <property type="molecule type" value="Genomic_DNA"/>
</dbReference>